<dbReference type="PANTHER" id="PTHR21838">
    <property type="entry name" value="COILED-COIL DOMAIN-CONTAINING PROTEIN 137"/>
    <property type="match status" value="1"/>
</dbReference>
<accession>A0A6J2X273</accession>
<feature type="compositionally biased region" description="Basic residues" evidence="1">
    <location>
        <begin position="151"/>
        <end position="164"/>
    </location>
</feature>
<dbReference type="OrthoDB" id="5876637at2759"/>
<feature type="region of interest" description="Disordered" evidence="1">
    <location>
        <begin position="1"/>
        <end position="45"/>
    </location>
</feature>
<dbReference type="GeneID" id="115874275"/>
<dbReference type="GO" id="GO:0005634">
    <property type="term" value="C:nucleus"/>
    <property type="evidence" value="ECO:0007669"/>
    <property type="project" value="TreeGrafter"/>
</dbReference>
<dbReference type="AlphaFoldDB" id="A0A6J2X273"/>
<feature type="region of interest" description="Disordered" evidence="1">
    <location>
        <begin position="211"/>
        <end position="264"/>
    </location>
</feature>
<feature type="region of interest" description="Disordered" evidence="1">
    <location>
        <begin position="151"/>
        <end position="178"/>
    </location>
</feature>
<dbReference type="InParanoid" id="A0A6J2X273"/>
<reference evidence="3" key="1">
    <citation type="submission" date="2025-08" db="UniProtKB">
        <authorList>
            <consortium name="RefSeq"/>
        </authorList>
    </citation>
    <scope>IDENTIFICATION</scope>
    <source>
        <tissue evidence="3">Gonads</tissue>
    </source>
</reference>
<proteinExistence type="predicted"/>
<protein>
    <submittedName>
        <fullName evidence="3">Coiled-coil domain-containing protein 137</fullName>
    </submittedName>
</protein>
<evidence type="ECO:0000313" key="3">
    <source>
        <dbReference type="RefSeq" id="XP_030745237.1"/>
    </source>
</evidence>
<dbReference type="InterPro" id="IPR026680">
    <property type="entry name" value="CCDC137"/>
</dbReference>
<feature type="compositionally biased region" description="Basic residues" evidence="1">
    <location>
        <begin position="1"/>
        <end position="12"/>
    </location>
</feature>
<keyword evidence="2" id="KW-1185">Reference proteome</keyword>
<feature type="compositionally biased region" description="Basic and acidic residues" evidence="1">
    <location>
        <begin position="13"/>
        <end position="28"/>
    </location>
</feature>
<dbReference type="FunCoup" id="A0A6J2X273">
    <property type="interactions" value="1413"/>
</dbReference>
<evidence type="ECO:0000313" key="2">
    <source>
        <dbReference type="Proteomes" id="UP000504635"/>
    </source>
</evidence>
<feature type="compositionally biased region" description="Basic and acidic residues" evidence="1">
    <location>
        <begin position="253"/>
        <end position="264"/>
    </location>
</feature>
<evidence type="ECO:0000256" key="1">
    <source>
        <dbReference type="SAM" id="MobiDB-lite"/>
    </source>
</evidence>
<organism evidence="2 3">
    <name type="scientific">Sitophilus oryzae</name>
    <name type="common">Rice weevil</name>
    <name type="synonym">Curculio oryzae</name>
    <dbReference type="NCBI Taxonomy" id="7048"/>
    <lineage>
        <taxon>Eukaryota</taxon>
        <taxon>Metazoa</taxon>
        <taxon>Ecdysozoa</taxon>
        <taxon>Arthropoda</taxon>
        <taxon>Hexapoda</taxon>
        <taxon>Insecta</taxon>
        <taxon>Pterygota</taxon>
        <taxon>Neoptera</taxon>
        <taxon>Endopterygota</taxon>
        <taxon>Coleoptera</taxon>
        <taxon>Polyphaga</taxon>
        <taxon>Cucujiformia</taxon>
        <taxon>Curculionidae</taxon>
        <taxon>Dryophthorinae</taxon>
        <taxon>Sitophilus</taxon>
    </lineage>
</organism>
<dbReference type="KEGG" id="soy:115874275"/>
<dbReference type="Proteomes" id="UP000504635">
    <property type="component" value="Unplaced"/>
</dbReference>
<dbReference type="RefSeq" id="XP_030745237.1">
    <property type="nucleotide sequence ID" value="XM_030889377.1"/>
</dbReference>
<name>A0A6J2X273_SITOR</name>
<feature type="region of interest" description="Disordered" evidence="1">
    <location>
        <begin position="59"/>
        <end position="98"/>
    </location>
</feature>
<dbReference type="PANTHER" id="PTHR21838:SF2">
    <property type="entry name" value="COILED-COIL DOMAIN-CONTAINING PROTEIN 137"/>
    <property type="match status" value="1"/>
</dbReference>
<sequence length="304" mass="35489">MGRKIPGRKHRGVKDPEKQNAESNEKIKNKINAPPTDPDDQQVSKSLLRIIELKKKVKEGQYQKKKKKVQGKDGNNKSNFKNKPIPRFQQLNGETDREFKHRINRICDNVIKEAAFEDKFNVDIKRNEKGQVESVEKRKPDELEMFYKQVRKEKKQKKTKKKKTDKNEEVRLSKSQKWALKKAKKKEDKLFEKENDQVFVPQKEQVKFGEVAHAPPTLIKPKKGDSHEGAFRPGQKSLLLKNLFKNGPNTNDGKNKTHKADYPKAVKTIDKKGKRKHLPNALRRQLDNQQKEIVEAYKMLKAKK</sequence>
<gene>
    <name evidence="3" type="primary">LOC115874275</name>
</gene>